<name>A0A1G9XCZ0_9ACTN</name>
<dbReference type="AlphaFoldDB" id="A0A1G9XCZ0"/>
<feature type="transmembrane region" description="Helical" evidence="9">
    <location>
        <begin position="57"/>
        <end position="75"/>
    </location>
</feature>
<dbReference type="Proteomes" id="UP000199341">
    <property type="component" value="Unassembled WGS sequence"/>
</dbReference>
<dbReference type="Pfam" id="PF02518">
    <property type="entry name" value="HATPase_c"/>
    <property type="match status" value="1"/>
</dbReference>
<dbReference type="OrthoDB" id="4652229at2"/>
<evidence type="ECO:0000256" key="1">
    <source>
        <dbReference type="ARBA" id="ARBA00000085"/>
    </source>
</evidence>
<dbReference type="InterPro" id="IPR003594">
    <property type="entry name" value="HATPase_dom"/>
</dbReference>
<feature type="region of interest" description="Disordered" evidence="8">
    <location>
        <begin position="542"/>
        <end position="595"/>
    </location>
</feature>
<dbReference type="Gene3D" id="3.30.565.10">
    <property type="entry name" value="Histidine kinase-like ATPase, C-terminal domain"/>
    <property type="match status" value="1"/>
</dbReference>
<dbReference type="GO" id="GO:0005886">
    <property type="term" value="C:plasma membrane"/>
    <property type="evidence" value="ECO:0007669"/>
    <property type="project" value="TreeGrafter"/>
</dbReference>
<organism evidence="11 12">
    <name type="scientific">Actinacidiphila guanduensis</name>
    <dbReference type="NCBI Taxonomy" id="310781"/>
    <lineage>
        <taxon>Bacteria</taxon>
        <taxon>Bacillati</taxon>
        <taxon>Actinomycetota</taxon>
        <taxon>Actinomycetes</taxon>
        <taxon>Kitasatosporales</taxon>
        <taxon>Streptomycetaceae</taxon>
        <taxon>Actinacidiphila</taxon>
    </lineage>
</organism>
<dbReference type="InterPro" id="IPR005467">
    <property type="entry name" value="His_kinase_dom"/>
</dbReference>
<dbReference type="STRING" id="310781.SAMN05216259_10280"/>
<evidence type="ECO:0000256" key="7">
    <source>
        <dbReference type="ARBA" id="ARBA00022989"/>
    </source>
</evidence>
<keyword evidence="6 11" id="KW-0418">Kinase</keyword>
<sequence>MSSQGTSPAHELPPEAPHHRSAVVRTAAAACAAVLAAGAACAWAAGRATAADRPLVTAVGAAAAALLGATVALGLSRRRLARELRDGVAELREETARTLNLHAEATRRAAAELEAARRGVRQADARRRAAAAAETTVRTALREQTARTAELEAEAVRLAEQAVPLAAARLRAGDSAEAVLPHLPQPATEAHRLLLAAVVRELAAAERARAAGLAAVAGAAARVQALTTTMLADLREMEERHDEHVLDDLLRLDHSTAQAGRLADSVAVLSGARSGRRWTRPIVMESVLRGAMGRIPAYQRVRLHSSSTAAVAGHAAEGVMHALAELMDNACNFSPPSEEVHVYVQETHAGVVVTVEDAGLVMPDATLARAEQLVAGGGGAPTGTRLGLAVVGRLARKHGLRVSFRPSSRGGTGVVVLIPASLITRRPPQPGTGFEDAYPQAPAARPYGVPGAEEAAHYGEFAGTAAPEETRHSGREERPFTVPPTGIGPEASPGTPLPKRTRGRGLAAAMDAALEAGEPADASGTWTIPVLDEHEHTTRARAEAEPSAGERFGAFRDAASGGQRVAAPGEAGGDAAGRTAPGEPGTASTGGENGR</sequence>
<feature type="region of interest" description="Disordered" evidence="8">
    <location>
        <begin position="465"/>
        <end position="506"/>
    </location>
</feature>
<dbReference type="SUPFAM" id="SSF55874">
    <property type="entry name" value="ATPase domain of HSP90 chaperone/DNA topoisomerase II/histidine kinase"/>
    <property type="match status" value="1"/>
</dbReference>
<evidence type="ECO:0000313" key="12">
    <source>
        <dbReference type="Proteomes" id="UP000199341"/>
    </source>
</evidence>
<dbReference type="InterPro" id="IPR050428">
    <property type="entry name" value="TCS_sensor_his_kinase"/>
</dbReference>
<evidence type="ECO:0000256" key="4">
    <source>
        <dbReference type="ARBA" id="ARBA00022679"/>
    </source>
</evidence>
<dbReference type="EMBL" id="FNIE01000002">
    <property type="protein sequence ID" value="SDM94326.1"/>
    <property type="molecule type" value="Genomic_DNA"/>
</dbReference>
<reference evidence="11 12" key="1">
    <citation type="submission" date="2016-10" db="EMBL/GenBank/DDBJ databases">
        <authorList>
            <person name="de Groot N.N."/>
        </authorList>
    </citation>
    <scope>NUCLEOTIDE SEQUENCE [LARGE SCALE GENOMIC DNA]</scope>
    <source>
        <strain evidence="11 12">CGMCC 4.2022</strain>
    </source>
</reference>
<evidence type="ECO:0000256" key="9">
    <source>
        <dbReference type="SAM" id="Phobius"/>
    </source>
</evidence>
<dbReference type="RefSeq" id="WP_143031618.1">
    <property type="nucleotide sequence ID" value="NZ_FNIE01000002.1"/>
</dbReference>
<evidence type="ECO:0000256" key="5">
    <source>
        <dbReference type="ARBA" id="ARBA00022692"/>
    </source>
</evidence>
<keyword evidence="3" id="KW-0597">Phosphoprotein</keyword>
<evidence type="ECO:0000256" key="2">
    <source>
        <dbReference type="ARBA" id="ARBA00012438"/>
    </source>
</evidence>
<feature type="region of interest" description="Disordered" evidence="8">
    <location>
        <begin position="1"/>
        <end position="20"/>
    </location>
</feature>
<protein>
    <recommendedName>
        <fullName evidence="2">histidine kinase</fullName>
        <ecNumber evidence="2">2.7.13.3</ecNumber>
    </recommendedName>
</protein>
<dbReference type="GO" id="GO:0000160">
    <property type="term" value="P:phosphorelay signal transduction system"/>
    <property type="evidence" value="ECO:0007669"/>
    <property type="project" value="TreeGrafter"/>
</dbReference>
<dbReference type="EC" id="2.7.13.3" evidence="2"/>
<keyword evidence="4" id="KW-0808">Transferase</keyword>
<comment type="catalytic activity">
    <reaction evidence="1">
        <text>ATP + protein L-histidine = ADP + protein N-phospho-L-histidine.</text>
        <dbReference type="EC" id="2.7.13.3"/>
    </reaction>
</comment>
<dbReference type="InterPro" id="IPR036890">
    <property type="entry name" value="HATPase_C_sf"/>
</dbReference>
<proteinExistence type="predicted"/>
<feature type="transmembrane region" description="Helical" evidence="9">
    <location>
        <begin position="22"/>
        <end position="45"/>
    </location>
</feature>
<gene>
    <name evidence="11" type="ORF">SAMN05216259_10280</name>
</gene>
<evidence type="ECO:0000256" key="3">
    <source>
        <dbReference type="ARBA" id="ARBA00022553"/>
    </source>
</evidence>
<accession>A0A1G9XCZ0</accession>
<keyword evidence="12" id="KW-1185">Reference proteome</keyword>
<dbReference type="GO" id="GO:0004673">
    <property type="term" value="F:protein histidine kinase activity"/>
    <property type="evidence" value="ECO:0007669"/>
    <property type="project" value="UniProtKB-EC"/>
</dbReference>
<feature type="domain" description="Histidine kinase" evidence="10">
    <location>
        <begin position="319"/>
        <end position="422"/>
    </location>
</feature>
<evidence type="ECO:0000259" key="10">
    <source>
        <dbReference type="PROSITE" id="PS50109"/>
    </source>
</evidence>
<keyword evidence="7 9" id="KW-1133">Transmembrane helix</keyword>
<keyword evidence="5 9" id="KW-0812">Transmembrane</keyword>
<evidence type="ECO:0000256" key="8">
    <source>
        <dbReference type="SAM" id="MobiDB-lite"/>
    </source>
</evidence>
<feature type="compositionally biased region" description="Polar residues" evidence="8">
    <location>
        <begin position="586"/>
        <end position="595"/>
    </location>
</feature>
<dbReference type="SMART" id="SM00387">
    <property type="entry name" value="HATPase_c"/>
    <property type="match status" value="1"/>
</dbReference>
<keyword evidence="9" id="KW-0472">Membrane</keyword>
<feature type="compositionally biased region" description="Basic and acidic residues" evidence="8">
    <location>
        <begin position="468"/>
        <end position="479"/>
    </location>
</feature>
<evidence type="ECO:0000256" key="6">
    <source>
        <dbReference type="ARBA" id="ARBA00022777"/>
    </source>
</evidence>
<dbReference type="PANTHER" id="PTHR45436">
    <property type="entry name" value="SENSOR HISTIDINE KINASE YKOH"/>
    <property type="match status" value="1"/>
</dbReference>
<evidence type="ECO:0000313" key="11">
    <source>
        <dbReference type="EMBL" id="SDM94326.1"/>
    </source>
</evidence>
<dbReference type="PANTHER" id="PTHR45436:SF5">
    <property type="entry name" value="SENSOR HISTIDINE KINASE TRCS"/>
    <property type="match status" value="1"/>
</dbReference>
<dbReference type="PROSITE" id="PS50109">
    <property type="entry name" value="HIS_KIN"/>
    <property type="match status" value="1"/>
</dbReference>